<organism evidence="1 2">
    <name type="scientific">Sphingosinicella microcystinivorans</name>
    <dbReference type="NCBI Taxonomy" id="335406"/>
    <lineage>
        <taxon>Bacteria</taxon>
        <taxon>Pseudomonadati</taxon>
        <taxon>Pseudomonadota</taxon>
        <taxon>Alphaproteobacteria</taxon>
        <taxon>Sphingomonadales</taxon>
        <taxon>Sphingosinicellaceae</taxon>
        <taxon>Sphingosinicella</taxon>
    </lineage>
</organism>
<sequence>MLELNEVNFDFVQTYIDRGFLPNFKALIERYGFAETTSEARYEELEPWIQWVTAHTGLSLAQHGVYRLGDIMQRDILQIWEHLEGHGLAVGAISPMNANNRLKNPAFFVPDPWTPAETSGGTILKRLSSAVSQAVNDNAQSRLALSSLLWLVLGAFCYARVDSCPEYFRLGKDARVKPWFKAMFLDLLLSDVFIKETNDKNPEFCSLFLNSSAHIQHHYMFNSAAYSGEMRNPSWYISQNVDPLLDVYQVYDRIIGKIIRIFPDYRLMIATGLHQDPYPKLTVYWRLKRHEDFLRKVGVLFEAVEPRMSRDFLVKCQTPEKASAAEQRLKDIVADDDVPLFDVDNRGCDLFVMLTYPHEIGDALGFRAGNVHFKDLRGDVAFVAIKNGEHNGIGYILDTGNAVPLRERFALTEIPQKICAALGVGGMPI</sequence>
<name>A0ABX9T0E4_SPHMI</name>
<evidence type="ECO:0000313" key="2">
    <source>
        <dbReference type="Proteomes" id="UP000276029"/>
    </source>
</evidence>
<comment type="caution">
    <text evidence="1">The sequence shown here is derived from an EMBL/GenBank/DDBJ whole genome shotgun (WGS) entry which is preliminary data.</text>
</comment>
<dbReference type="SUPFAM" id="SSF53649">
    <property type="entry name" value="Alkaline phosphatase-like"/>
    <property type="match status" value="1"/>
</dbReference>
<keyword evidence="2" id="KW-1185">Reference proteome</keyword>
<protein>
    <submittedName>
        <fullName evidence="1">Uncharacterized protein</fullName>
    </submittedName>
</protein>
<dbReference type="Gene3D" id="3.40.720.10">
    <property type="entry name" value="Alkaline Phosphatase, subunit A"/>
    <property type="match status" value="1"/>
</dbReference>
<gene>
    <name evidence="1" type="ORF">DFR51_0428</name>
</gene>
<proteinExistence type="predicted"/>
<evidence type="ECO:0000313" key="1">
    <source>
        <dbReference type="EMBL" id="RKS90886.1"/>
    </source>
</evidence>
<dbReference type="InterPro" id="IPR017850">
    <property type="entry name" value="Alkaline_phosphatase_core_sf"/>
</dbReference>
<accession>A0ABX9T0E4</accession>
<dbReference type="Proteomes" id="UP000276029">
    <property type="component" value="Unassembled WGS sequence"/>
</dbReference>
<reference evidence="1 2" key="1">
    <citation type="submission" date="2018-10" db="EMBL/GenBank/DDBJ databases">
        <title>Genomic Encyclopedia of Type Strains, Phase IV (KMG-IV): sequencing the most valuable type-strain genomes for metagenomic binning, comparative biology and taxonomic classification.</title>
        <authorList>
            <person name="Goeker M."/>
        </authorList>
    </citation>
    <scope>NUCLEOTIDE SEQUENCE [LARGE SCALE GENOMIC DNA]</scope>
    <source>
        <strain evidence="1 2">DSM 19791</strain>
    </source>
</reference>
<dbReference type="EMBL" id="RBWX01000007">
    <property type="protein sequence ID" value="RKS90886.1"/>
    <property type="molecule type" value="Genomic_DNA"/>
</dbReference>
<dbReference type="RefSeq" id="WP_126494573.1">
    <property type="nucleotide sequence ID" value="NZ_AP018711.1"/>
</dbReference>